<proteinExistence type="predicted"/>
<dbReference type="SUPFAM" id="SSF89095">
    <property type="entry name" value="GatB/YqeY motif"/>
    <property type="match status" value="1"/>
</dbReference>
<dbReference type="InterPro" id="IPR042184">
    <property type="entry name" value="YqeY/Aim41_N"/>
</dbReference>
<dbReference type="PANTHER" id="PTHR28055">
    <property type="entry name" value="ALTERED INHERITANCE OF MITOCHONDRIA PROTEIN 41, MITOCHONDRIAL"/>
    <property type="match status" value="1"/>
</dbReference>
<evidence type="ECO:0000313" key="2">
    <source>
        <dbReference type="Proteomes" id="UP000274199"/>
    </source>
</evidence>
<dbReference type="GO" id="GO:0016884">
    <property type="term" value="F:carbon-nitrogen ligase activity, with glutamine as amido-N-donor"/>
    <property type="evidence" value="ECO:0007669"/>
    <property type="project" value="InterPro"/>
</dbReference>
<gene>
    <name evidence="1" type="ORF">vBBcoS136_00179</name>
</gene>
<keyword evidence="2" id="KW-1185">Reference proteome</keyword>
<name>A0A3G3BVM8_9CAUD</name>
<dbReference type="Pfam" id="PF09424">
    <property type="entry name" value="YqeY"/>
    <property type="match status" value="1"/>
</dbReference>
<dbReference type="Gene3D" id="1.10.1510.10">
    <property type="entry name" value="Uncharacterised protein YqeY/AIM41 PF09424, N-terminal domain"/>
    <property type="match status" value="1"/>
</dbReference>
<organism evidence="1 2">
    <name type="scientific">Bacillus phage vB_BcoS-136</name>
    <dbReference type="NCBI Taxonomy" id="2419619"/>
    <lineage>
        <taxon>Viruses</taxon>
        <taxon>Duplodnaviria</taxon>
        <taxon>Heunggongvirae</taxon>
        <taxon>Uroviricota</taxon>
        <taxon>Caudoviricetes</taxon>
        <taxon>Heleneionescovirinae</taxon>
        <taxon>Kenyattavirus</taxon>
        <taxon>Kenyattavirus kv136</taxon>
    </lineage>
</organism>
<dbReference type="Proteomes" id="UP000274199">
    <property type="component" value="Segment"/>
</dbReference>
<accession>A0A3G3BVM8</accession>
<dbReference type="InterPro" id="IPR019004">
    <property type="entry name" value="YqeY/Aim41"/>
</dbReference>
<sequence>MIIQIKNDIKDAMRNKEKIKLSTLRMLLATIENERSKIGLSSIEDFTEEQIIALINRNIKALNQEIESLRVAGRITTEQQTQKQVLLSYLPEQLSEDLIRKEIELAMILVERGEINNPMQVLSKKLKGKADMGLVSRLVKEYK</sequence>
<dbReference type="EMBL" id="MH884508">
    <property type="protein sequence ID" value="AYP68293.1"/>
    <property type="molecule type" value="Genomic_DNA"/>
</dbReference>
<reference evidence="1 2" key="1">
    <citation type="submission" date="2018-09" db="EMBL/GenBank/DDBJ databases">
        <title>Comparative Genomic Analysis of Eight Novel Haloalkaliphilic Bacteriophages from Lake Elmenteita, Kenya.</title>
        <authorList>
            <person name="Akhwale J.K."/>
        </authorList>
    </citation>
    <scope>NUCLEOTIDE SEQUENCE [LARGE SCALE GENOMIC DNA]</scope>
</reference>
<protein>
    <recommendedName>
        <fullName evidence="3">Glutamyl-tRNA amidotransferase</fullName>
    </recommendedName>
</protein>
<dbReference type="InterPro" id="IPR003789">
    <property type="entry name" value="Asn/Gln_tRNA_amidoTrase-B-like"/>
</dbReference>
<dbReference type="PANTHER" id="PTHR28055:SF1">
    <property type="entry name" value="ALTERED INHERITANCE OF MITOCHONDRIA PROTEIN 41, MITOCHONDRIAL"/>
    <property type="match status" value="1"/>
</dbReference>
<evidence type="ECO:0000313" key="1">
    <source>
        <dbReference type="EMBL" id="AYP68293.1"/>
    </source>
</evidence>
<evidence type="ECO:0008006" key="3">
    <source>
        <dbReference type="Google" id="ProtNLM"/>
    </source>
</evidence>